<evidence type="ECO:0000313" key="17">
    <source>
        <dbReference type="Proteomes" id="UP000246991"/>
    </source>
</evidence>
<evidence type="ECO:0000256" key="5">
    <source>
        <dbReference type="ARBA" id="ARBA00017394"/>
    </source>
</evidence>
<dbReference type="PANTHER" id="PTHR22749:SF6">
    <property type="entry name" value="RIBOFLAVIN KINASE"/>
    <property type="match status" value="1"/>
</dbReference>
<dbReference type="GO" id="GO:0008531">
    <property type="term" value="F:riboflavin kinase activity"/>
    <property type="evidence" value="ECO:0007669"/>
    <property type="project" value="UniProtKB-EC"/>
</dbReference>
<evidence type="ECO:0000256" key="12">
    <source>
        <dbReference type="ARBA" id="ARBA00029960"/>
    </source>
</evidence>
<evidence type="ECO:0000256" key="3">
    <source>
        <dbReference type="ARBA" id="ARBA00010108"/>
    </source>
</evidence>
<dbReference type="InterPro" id="IPR023465">
    <property type="entry name" value="Riboflavin_kinase_dom_sf"/>
</dbReference>
<feature type="domain" description="Riboflavin kinase" evidence="15">
    <location>
        <begin position="23"/>
        <end position="157"/>
    </location>
</feature>
<sequence length="175" mass="19535">MRAPATERPLTVGSAEGPEDPFPLRLSGPVIKGFGRGSKELQIPTANIPIGGLRVGGCETVESGVYYGYAGLDLPATTDGDGKVFPMVMSIGWNPFYKNSVRSVEVHIIHTFPKDFYGVQMNLVILGFIRPEFDYVSKEALIEDIRMDIRVGVNSLERDKYRKFKNDPYLTDFER</sequence>
<comment type="similarity">
    <text evidence="3">Belongs to the flavokinase family.</text>
</comment>
<dbReference type="GO" id="GO:0005739">
    <property type="term" value="C:mitochondrion"/>
    <property type="evidence" value="ECO:0007669"/>
    <property type="project" value="TreeGrafter"/>
</dbReference>
<dbReference type="PANTHER" id="PTHR22749">
    <property type="entry name" value="RIBOFLAVIN KINASE/FMN ADENYLYLTRANSFERASE"/>
    <property type="match status" value="1"/>
</dbReference>
<keyword evidence="11" id="KW-0067">ATP-binding</keyword>
<dbReference type="InterPro" id="IPR015865">
    <property type="entry name" value="Riboflavin_kinase_bac/euk"/>
</dbReference>
<dbReference type="GO" id="GO:0009231">
    <property type="term" value="P:riboflavin biosynthetic process"/>
    <property type="evidence" value="ECO:0007669"/>
    <property type="project" value="InterPro"/>
</dbReference>
<evidence type="ECO:0000256" key="13">
    <source>
        <dbReference type="ARBA" id="ARBA00047880"/>
    </source>
</evidence>
<dbReference type="Pfam" id="PF01687">
    <property type="entry name" value="Flavokinase"/>
    <property type="match status" value="1"/>
</dbReference>
<dbReference type="AlphaFoldDB" id="A0A317SNV7"/>
<gene>
    <name evidence="16" type="ORF">C7212DRAFT_198785</name>
</gene>
<reference evidence="16 17" key="1">
    <citation type="submission" date="2018-03" db="EMBL/GenBank/DDBJ databases">
        <title>Genomes of Pezizomycetes fungi and the evolution of truffles.</title>
        <authorList>
            <person name="Murat C."/>
            <person name="Payen T."/>
            <person name="Noel B."/>
            <person name="Kuo A."/>
            <person name="Martin F.M."/>
        </authorList>
    </citation>
    <scope>NUCLEOTIDE SEQUENCE [LARGE SCALE GENOMIC DNA]</scope>
    <source>
        <strain evidence="16">091103-1</strain>
    </source>
</reference>
<dbReference type="Proteomes" id="UP000246991">
    <property type="component" value="Unassembled WGS sequence"/>
</dbReference>
<keyword evidence="9" id="KW-0547">Nucleotide-binding</keyword>
<evidence type="ECO:0000256" key="10">
    <source>
        <dbReference type="ARBA" id="ARBA00022777"/>
    </source>
</evidence>
<evidence type="ECO:0000256" key="14">
    <source>
        <dbReference type="SAM" id="MobiDB-lite"/>
    </source>
</evidence>
<dbReference type="EMBL" id="PYWC01000048">
    <property type="protein sequence ID" value="PWW75307.1"/>
    <property type="molecule type" value="Genomic_DNA"/>
</dbReference>
<keyword evidence="7" id="KW-0288">FMN</keyword>
<dbReference type="GO" id="GO:0005524">
    <property type="term" value="F:ATP binding"/>
    <property type="evidence" value="ECO:0007669"/>
    <property type="project" value="UniProtKB-KW"/>
</dbReference>
<feature type="region of interest" description="Disordered" evidence="14">
    <location>
        <begin position="1"/>
        <end position="21"/>
    </location>
</feature>
<evidence type="ECO:0000256" key="2">
    <source>
        <dbReference type="ARBA" id="ARBA00005201"/>
    </source>
</evidence>
<name>A0A317SNV7_9PEZI</name>
<evidence type="ECO:0000256" key="9">
    <source>
        <dbReference type="ARBA" id="ARBA00022741"/>
    </source>
</evidence>
<dbReference type="SMART" id="SM00904">
    <property type="entry name" value="Flavokinase"/>
    <property type="match status" value="1"/>
</dbReference>
<evidence type="ECO:0000259" key="15">
    <source>
        <dbReference type="SMART" id="SM00904"/>
    </source>
</evidence>
<evidence type="ECO:0000313" key="16">
    <source>
        <dbReference type="EMBL" id="PWW75307.1"/>
    </source>
</evidence>
<evidence type="ECO:0000256" key="4">
    <source>
        <dbReference type="ARBA" id="ARBA00012105"/>
    </source>
</evidence>
<evidence type="ECO:0000256" key="8">
    <source>
        <dbReference type="ARBA" id="ARBA00022679"/>
    </source>
</evidence>
<dbReference type="GO" id="GO:0009398">
    <property type="term" value="P:FMN biosynthetic process"/>
    <property type="evidence" value="ECO:0007669"/>
    <property type="project" value="UniProtKB-UniPathway"/>
</dbReference>
<comment type="caution">
    <text evidence="16">The sequence shown here is derived from an EMBL/GenBank/DDBJ whole genome shotgun (WGS) entry which is preliminary data.</text>
</comment>
<keyword evidence="17" id="KW-1185">Reference proteome</keyword>
<dbReference type="InterPro" id="IPR023468">
    <property type="entry name" value="Riboflavin_kinase"/>
</dbReference>
<organism evidence="16 17">
    <name type="scientific">Tuber magnatum</name>
    <name type="common">white Piedmont truffle</name>
    <dbReference type="NCBI Taxonomy" id="42249"/>
    <lineage>
        <taxon>Eukaryota</taxon>
        <taxon>Fungi</taxon>
        <taxon>Dikarya</taxon>
        <taxon>Ascomycota</taxon>
        <taxon>Pezizomycotina</taxon>
        <taxon>Pezizomycetes</taxon>
        <taxon>Pezizales</taxon>
        <taxon>Tuberaceae</taxon>
        <taxon>Tuber</taxon>
    </lineage>
</organism>
<comment type="pathway">
    <text evidence="2">Cofactor biosynthesis; FMN biosynthesis; FMN from riboflavin (ATP route): step 1/1.</text>
</comment>
<dbReference type="EC" id="2.7.1.26" evidence="4"/>
<keyword evidence="10 16" id="KW-0418">Kinase</keyword>
<evidence type="ECO:0000256" key="6">
    <source>
        <dbReference type="ARBA" id="ARBA00022630"/>
    </source>
</evidence>
<evidence type="ECO:0000256" key="1">
    <source>
        <dbReference type="ARBA" id="ARBA00003572"/>
    </source>
</evidence>
<protein>
    <recommendedName>
        <fullName evidence="5">Riboflavin kinase</fullName>
        <ecNumber evidence="4">2.7.1.26</ecNumber>
    </recommendedName>
    <alternativeName>
        <fullName evidence="12">Flavin mononucleotide kinase 1</fullName>
    </alternativeName>
</protein>
<dbReference type="SUPFAM" id="SSF82114">
    <property type="entry name" value="Riboflavin kinase-like"/>
    <property type="match status" value="1"/>
</dbReference>
<proteinExistence type="inferred from homology"/>
<evidence type="ECO:0000256" key="11">
    <source>
        <dbReference type="ARBA" id="ARBA00022840"/>
    </source>
</evidence>
<dbReference type="OrthoDB" id="276388at2759"/>
<dbReference type="Gene3D" id="2.40.30.30">
    <property type="entry name" value="Riboflavin kinase-like"/>
    <property type="match status" value="1"/>
</dbReference>
<keyword evidence="8" id="KW-0808">Transferase</keyword>
<evidence type="ECO:0000256" key="7">
    <source>
        <dbReference type="ARBA" id="ARBA00022643"/>
    </source>
</evidence>
<keyword evidence="6" id="KW-0285">Flavoprotein</keyword>
<dbReference type="STRING" id="42249.A0A317SNV7"/>
<comment type="function">
    <text evidence="1">Catalyzes the phosphorylation of riboflavin (vitamin B2) to form flavin mononucleotide (FMN) coenzyme.</text>
</comment>
<accession>A0A317SNV7</accession>
<dbReference type="UniPathway" id="UPA00276">
    <property type="reaction ID" value="UER00406"/>
</dbReference>
<comment type="catalytic activity">
    <reaction evidence="13">
        <text>riboflavin + ATP = FMN + ADP + H(+)</text>
        <dbReference type="Rhea" id="RHEA:14357"/>
        <dbReference type="ChEBI" id="CHEBI:15378"/>
        <dbReference type="ChEBI" id="CHEBI:30616"/>
        <dbReference type="ChEBI" id="CHEBI:57986"/>
        <dbReference type="ChEBI" id="CHEBI:58210"/>
        <dbReference type="ChEBI" id="CHEBI:456216"/>
        <dbReference type="EC" id="2.7.1.26"/>
    </reaction>
</comment>